<protein>
    <recommendedName>
        <fullName evidence="2">DUF6830 domain-containing protein</fullName>
    </recommendedName>
</protein>
<feature type="domain" description="DUF6830" evidence="2">
    <location>
        <begin position="719"/>
        <end position="807"/>
    </location>
</feature>
<organism evidence="3 4">
    <name type="scientific">Scleroderma citrinum Foug A</name>
    <dbReference type="NCBI Taxonomy" id="1036808"/>
    <lineage>
        <taxon>Eukaryota</taxon>
        <taxon>Fungi</taxon>
        <taxon>Dikarya</taxon>
        <taxon>Basidiomycota</taxon>
        <taxon>Agaricomycotina</taxon>
        <taxon>Agaricomycetes</taxon>
        <taxon>Agaricomycetidae</taxon>
        <taxon>Boletales</taxon>
        <taxon>Sclerodermatineae</taxon>
        <taxon>Sclerodermataceae</taxon>
        <taxon>Scleroderma</taxon>
    </lineage>
</organism>
<dbReference type="EMBL" id="KN822073">
    <property type="protein sequence ID" value="KIM59472.1"/>
    <property type="molecule type" value="Genomic_DNA"/>
</dbReference>
<accession>A0A0C3A459</accession>
<evidence type="ECO:0000259" key="2">
    <source>
        <dbReference type="Pfam" id="PF20722"/>
    </source>
</evidence>
<dbReference type="OrthoDB" id="3232986at2759"/>
<reference evidence="3 4" key="1">
    <citation type="submission" date="2014-04" db="EMBL/GenBank/DDBJ databases">
        <authorList>
            <consortium name="DOE Joint Genome Institute"/>
            <person name="Kuo A."/>
            <person name="Kohler A."/>
            <person name="Nagy L.G."/>
            <person name="Floudas D."/>
            <person name="Copeland A."/>
            <person name="Barry K.W."/>
            <person name="Cichocki N."/>
            <person name="Veneault-Fourrey C."/>
            <person name="LaButti K."/>
            <person name="Lindquist E.A."/>
            <person name="Lipzen A."/>
            <person name="Lundell T."/>
            <person name="Morin E."/>
            <person name="Murat C."/>
            <person name="Sun H."/>
            <person name="Tunlid A."/>
            <person name="Henrissat B."/>
            <person name="Grigoriev I.V."/>
            <person name="Hibbett D.S."/>
            <person name="Martin F."/>
            <person name="Nordberg H.P."/>
            <person name="Cantor M.N."/>
            <person name="Hua S.X."/>
        </authorList>
    </citation>
    <scope>NUCLEOTIDE SEQUENCE [LARGE SCALE GENOMIC DNA]</scope>
    <source>
        <strain evidence="3 4">Foug A</strain>
    </source>
</reference>
<dbReference type="InParanoid" id="A0A0C3A459"/>
<feature type="region of interest" description="Disordered" evidence="1">
    <location>
        <begin position="56"/>
        <end position="100"/>
    </location>
</feature>
<dbReference type="Pfam" id="PF20722">
    <property type="entry name" value="DUF6830"/>
    <property type="match status" value="1"/>
</dbReference>
<keyword evidence="4" id="KW-1185">Reference proteome</keyword>
<reference evidence="4" key="2">
    <citation type="submission" date="2015-01" db="EMBL/GenBank/DDBJ databases">
        <title>Evolutionary Origins and Diversification of the Mycorrhizal Mutualists.</title>
        <authorList>
            <consortium name="DOE Joint Genome Institute"/>
            <consortium name="Mycorrhizal Genomics Consortium"/>
            <person name="Kohler A."/>
            <person name="Kuo A."/>
            <person name="Nagy L.G."/>
            <person name="Floudas D."/>
            <person name="Copeland A."/>
            <person name="Barry K.W."/>
            <person name="Cichocki N."/>
            <person name="Veneault-Fourrey C."/>
            <person name="LaButti K."/>
            <person name="Lindquist E.A."/>
            <person name="Lipzen A."/>
            <person name="Lundell T."/>
            <person name="Morin E."/>
            <person name="Murat C."/>
            <person name="Riley R."/>
            <person name="Ohm R."/>
            <person name="Sun H."/>
            <person name="Tunlid A."/>
            <person name="Henrissat B."/>
            <person name="Grigoriev I.V."/>
            <person name="Hibbett D.S."/>
            <person name="Martin F."/>
        </authorList>
    </citation>
    <scope>NUCLEOTIDE SEQUENCE [LARGE SCALE GENOMIC DNA]</scope>
    <source>
        <strain evidence="4">Foug A</strain>
    </source>
</reference>
<dbReference type="HOGENOM" id="CLU_006344_10_2_1"/>
<evidence type="ECO:0000313" key="4">
    <source>
        <dbReference type="Proteomes" id="UP000053989"/>
    </source>
</evidence>
<dbReference type="AlphaFoldDB" id="A0A0C3A459"/>
<dbReference type="Proteomes" id="UP000053989">
    <property type="component" value="Unassembled WGS sequence"/>
</dbReference>
<evidence type="ECO:0000256" key="1">
    <source>
        <dbReference type="SAM" id="MobiDB-lite"/>
    </source>
</evidence>
<dbReference type="Pfam" id="PF18759">
    <property type="entry name" value="Plavaka"/>
    <property type="match status" value="1"/>
</dbReference>
<evidence type="ECO:0000313" key="3">
    <source>
        <dbReference type="EMBL" id="KIM59472.1"/>
    </source>
</evidence>
<dbReference type="InterPro" id="IPR049233">
    <property type="entry name" value="DUF6830"/>
</dbReference>
<name>A0A0C3A459_9AGAM</name>
<gene>
    <name evidence="3" type="ORF">SCLCIDRAFT_27293</name>
</gene>
<feature type="compositionally biased region" description="Low complexity" evidence="1">
    <location>
        <begin position="62"/>
        <end position="72"/>
    </location>
</feature>
<sequence>MPKARWKIRQAHMMSFCPDCGKRFTDEIRVLQHMNQPSNACGSWVNVLFHLRHHVSTTQNRPQSSSGLQPGQSHDDLNYEIDDVPAQSGSGADDTSYPHENCFPVVNDHPNTLSVHPGGTTFMDQIFNNQYATYQQENLYYPFTLGADWQLASWLLRSGLSMAAIDDFLSLKLLPISFRSAKELHLRVEMLPSGPQWKSHTLQPKLLTKHKVVIYYRDPVDCLQSLLSHLFFISHISFVPHKVWSSSARMVRIYEDWMSGNHAWDLQDQIPNGATLLGIVLSSDISVMTGNRMEHPLLLSLANIDSDIHSKGSLHSHVLLALLPVASFMHKKTHVHSLLSDRLIHESLDFMLKPLKIAAAIGIMMSDPIGNLHYCFTPLVAYIADTPEQCLLSCASPKASPVSTATHKEFSDPFPHPPCTATRILDDIKCACERADPNDFEEFLKAVKHYFLNGVHEPFFRDWPPSDPLTFIMPEVLHQFHHLFWDHNLQWCIAILQPEEIDYRFSLVQAAIGYRSFEEGVLKLKQVMGHDHRAMQQYIIGVIAGAVSQKFLVAISALLDFRYLAQMPRLDDRTLDRIEAALHMFHDNKLAIITAGARQGSSGPLKHWEIPKLEILQHVVQSIHASGTIMQWTADITEHVHITEIKWPAHAGNNQDYYLQIVWHLDHSEKCFRFDLATRFVSIKQGLEEGDEDQEDEHEPDEDVFHVKHYHTPSRTSVDYFEATNVISTGAVHCDVLPLRIFASSMTTFRLGLKPSLQVSIDEATQIYSLPDLQQAITDYCCRTDCLADRQFGTHNLSTDRMQIWFKL</sequence>
<proteinExistence type="predicted"/>
<dbReference type="InterPro" id="IPR041078">
    <property type="entry name" value="Plavaka"/>
</dbReference>